<accession>A0A2N3Y3J3</accession>
<organism evidence="1 2">
    <name type="scientific">Saccharopolyspora spinosa</name>
    <dbReference type="NCBI Taxonomy" id="60894"/>
    <lineage>
        <taxon>Bacteria</taxon>
        <taxon>Bacillati</taxon>
        <taxon>Actinomycetota</taxon>
        <taxon>Actinomycetes</taxon>
        <taxon>Pseudonocardiales</taxon>
        <taxon>Pseudonocardiaceae</taxon>
        <taxon>Saccharopolyspora</taxon>
    </lineage>
</organism>
<dbReference type="STRING" id="994479.GCA_000194155_00980"/>
<dbReference type="Proteomes" id="UP000233786">
    <property type="component" value="Unassembled WGS sequence"/>
</dbReference>
<evidence type="ECO:0000313" key="1">
    <source>
        <dbReference type="EMBL" id="PKW17495.1"/>
    </source>
</evidence>
<comment type="caution">
    <text evidence="1">The sequence shown here is derived from an EMBL/GenBank/DDBJ whole genome shotgun (WGS) entry which is preliminary data.</text>
</comment>
<dbReference type="EMBL" id="PJNB01000001">
    <property type="protein sequence ID" value="PKW17495.1"/>
    <property type="molecule type" value="Genomic_DNA"/>
</dbReference>
<dbReference type="RefSeq" id="WP_010692661.1">
    <property type="nucleotide sequence ID" value="NZ_CP061007.1"/>
</dbReference>
<gene>
    <name evidence="1" type="ORF">A8926_5468</name>
</gene>
<sequence>MPRIEVSEAYAQEVAGHPDMIALGEPQDWGFDAAGTLPPLRADH</sequence>
<proteinExistence type="predicted"/>
<keyword evidence="2" id="KW-1185">Reference proteome</keyword>
<evidence type="ECO:0000313" key="2">
    <source>
        <dbReference type="Proteomes" id="UP000233786"/>
    </source>
</evidence>
<reference evidence="1" key="1">
    <citation type="submission" date="2017-12" db="EMBL/GenBank/DDBJ databases">
        <title>Sequencing the genomes of 1000 Actinobacteria strains.</title>
        <authorList>
            <person name="Klenk H.-P."/>
        </authorList>
    </citation>
    <scope>NUCLEOTIDE SEQUENCE [LARGE SCALE GENOMIC DNA]</scope>
    <source>
        <strain evidence="1">DSM 44228</strain>
    </source>
</reference>
<name>A0A2N3Y3J3_SACSN</name>
<dbReference type="AlphaFoldDB" id="A0A2N3Y3J3"/>
<protein>
    <submittedName>
        <fullName evidence="1">Uncharacterized protein</fullName>
    </submittedName>
</protein>